<dbReference type="EMBL" id="LT629734">
    <property type="protein sequence ID" value="SDS30297.1"/>
    <property type="molecule type" value="Genomic_DNA"/>
</dbReference>
<keyword evidence="1" id="KW-0732">Signal</keyword>
<organism evidence="2 3">
    <name type="scientific">Agrococcus carbonis</name>
    <dbReference type="NCBI Taxonomy" id="684552"/>
    <lineage>
        <taxon>Bacteria</taxon>
        <taxon>Bacillati</taxon>
        <taxon>Actinomycetota</taxon>
        <taxon>Actinomycetes</taxon>
        <taxon>Micrococcales</taxon>
        <taxon>Microbacteriaceae</taxon>
        <taxon>Agrococcus</taxon>
    </lineage>
</organism>
<evidence type="ECO:0000256" key="1">
    <source>
        <dbReference type="SAM" id="SignalP"/>
    </source>
</evidence>
<keyword evidence="3" id="KW-1185">Reference proteome</keyword>
<dbReference type="AlphaFoldDB" id="A0A1H1R3E8"/>
<dbReference type="RefSeq" id="WP_092666875.1">
    <property type="nucleotide sequence ID" value="NZ_LT629734.1"/>
</dbReference>
<evidence type="ECO:0000313" key="3">
    <source>
        <dbReference type="Proteomes" id="UP000199649"/>
    </source>
</evidence>
<dbReference type="OrthoDB" id="4865668at2"/>
<accession>A0A1H1R3E8</accession>
<feature type="signal peptide" evidence="1">
    <location>
        <begin position="1"/>
        <end position="27"/>
    </location>
</feature>
<dbReference type="Proteomes" id="UP000199649">
    <property type="component" value="Chromosome I"/>
</dbReference>
<gene>
    <name evidence="2" type="ORF">SAMN04489719_2007</name>
</gene>
<reference evidence="3" key="1">
    <citation type="submission" date="2016-10" db="EMBL/GenBank/DDBJ databases">
        <authorList>
            <person name="Varghese N."/>
            <person name="Submissions S."/>
        </authorList>
    </citation>
    <scope>NUCLEOTIDE SEQUENCE [LARGE SCALE GENOMIC DNA]</scope>
    <source>
        <strain evidence="3">DSM 22965</strain>
    </source>
</reference>
<feature type="chain" id="PRO_5009258391" evidence="1">
    <location>
        <begin position="28"/>
        <end position="142"/>
    </location>
</feature>
<evidence type="ECO:0000313" key="2">
    <source>
        <dbReference type="EMBL" id="SDS30297.1"/>
    </source>
</evidence>
<proteinExistence type="predicted"/>
<name>A0A1H1R3E8_9MICO</name>
<dbReference type="STRING" id="684552.SAMN04489719_2007"/>
<protein>
    <submittedName>
        <fullName evidence="2">Uncharacterized protein</fullName>
    </submittedName>
</protein>
<sequence>MTAAARARRGTAAVALAVVLTMVGATAASAHHCYRDQWAGAAYQHHLRGGTPWVPLSDLGVMFAVPPHLQADCAWVADEVVADFMAENGMTQEPLIHAKATVGGGAAHQGREPRPFSYLTEAQFGSLTVDLLAGVEACAAGL</sequence>